<name>A0A809WUP3_9BRAD</name>
<protein>
    <submittedName>
        <fullName evidence="1">Uncharacterized protein</fullName>
    </submittedName>
</protein>
<reference evidence="1" key="1">
    <citation type="submission" date="2020-05" db="EMBL/GenBank/DDBJ databases">
        <title>Complete genome sequence of Bradyrhizobium diazoefficiens XF1 isolated from soybean nodule.</title>
        <authorList>
            <person name="Noda R."/>
            <person name="Kakizaki K."/>
            <person name="Minamisawa K."/>
        </authorList>
    </citation>
    <scope>NUCLEOTIDE SEQUENCE</scope>
    <source>
        <strain evidence="1">XF1</strain>
    </source>
</reference>
<proteinExistence type="predicted"/>
<sequence length="240" mass="27461">MDGETYVENGSAWSPFRSVSDLQLKQPTTKRFIYVVRPFLGNRTGVLVIKSNRLATQADADDDKKRVRLVRGPVTKEKDCEEEPAYFPKGGKTVSTQAYEDYHDYPAKDTAALRKDEGTLRAFHFEYQSAAKRRCARTDDDSYDRFPFNRNSNRAQFSYDSEVVSSGLYYPWRLAWRAASPFEGSAEHLTTAMKYETAGGLACVLFSLPLRPTEYVIRINDIEGREKPPSNRRVGDRRFP</sequence>
<organism evidence="1">
    <name type="scientific">Bradyrhizobium diazoefficiens</name>
    <dbReference type="NCBI Taxonomy" id="1355477"/>
    <lineage>
        <taxon>Bacteria</taxon>
        <taxon>Pseudomonadati</taxon>
        <taxon>Pseudomonadota</taxon>
        <taxon>Alphaproteobacteria</taxon>
        <taxon>Hyphomicrobiales</taxon>
        <taxon>Nitrobacteraceae</taxon>
        <taxon>Bradyrhizobium</taxon>
    </lineage>
</organism>
<dbReference type="AlphaFoldDB" id="A0A809WUP3"/>
<gene>
    <name evidence="1" type="ORF">XF1B_05020</name>
</gene>
<evidence type="ECO:0000313" key="1">
    <source>
        <dbReference type="EMBL" id="BCE17821.1"/>
    </source>
</evidence>
<dbReference type="EMBL" id="AP023091">
    <property type="protein sequence ID" value="BCE17821.1"/>
    <property type="molecule type" value="Genomic_DNA"/>
</dbReference>
<accession>A0A809WUP3</accession>